<gene>
    <name evidence="3" type="ORF">MGAL_10B004021</name>
</gene>
<comment type="caution">
    <text evidence="3">The sequence shown here is derived from an EMBL/GenBank/DDBJ whole genome shotgun (WGS) entry which is preliminary data.</text>
</comment>
<dbReference type="AlphaFoldDB" id="A0A8B6CKY9"/>
<evidence type="ECO:0000313" key="3">
    <source>
        <dbReference type="EMBL" id="VDI06827.1"/>
    </source>
</evidence>
<feature type="chain" id="PRO_5032755153" evidence="2">
    <location>
        <begin position="20"/>
        <end position="223"/>
    </location>
</feature>
<proteinExistence type="predicted"/>
<accession>A0A8B6CKY9</accession>
<feature type="compositionally biased region" description="Low complexity" evidence="1">
    <location>
        <begin position="113"/>
        <end position="125"/>
    </location>
</feature>
<evidence type="ECO:0000313" key="4">
    <source>
        <dbReference type="Proteomes" id="UP000596742"/>
    </source>
</evidence>
<keyword evidence="2" id="KW-0732">Signal</keyword>
<evidence type="ECO:0000256" key="2">
    <source>
        <dbReference type="SAM" id="SignalP"/>
    </source>
</evidence>
<protein>
    <submittedName>
        <fullName evidence="3">Uncharacterized protein</fullName>
    </submittedName>
</protein>
<feature type="compositionally biased region" description="Low complexity" evidence="1">
    <location>
        <begin position="162"/>
        <end position="175"/>
    </location>
</feature>
<sequence>MYLSVVAILIDVLARQCESQQIGLGNLMSPGSPSGGMAELHNMIPSNVVNMISNSLPQEYRHLVPGFNQPTAGSNSASNSNNNHVPNLEIPNWFQQGPTNSKTGNGSPGNMQGHGSPGQSGHSTGNSPSGQSKWNGPSGQSNGNNPSGNSPSGQTQGNGPSGQTAGNNQQGQNNGSPAFWEPAPGTGPGGIDTGAPYRNTMGQMAKAFAQDLLQAMHLPNSVI</sequence>
<organism evidence="3 4">
    <name type="scientific">Mytilus galloprovincialis</name>
    <name type="common">Mediterranean mussel</name>
    <dbReference type="NCBI Taxonomy" id="29158"/>
    <lineage>
        <taxon>Eukaryota</taxon>
        <taxon>Metazoa</taxon>
        <taxon>Spiralia</taxon>
        <taxon>Lophotrochozoa</taxon>
        <taxon>Mollusca</taxon>
        <taxon>Bivalvia</taxon>
        <taxon>Autobranchia</taxon>
        <taxon>Pteriomorphia</taxon>
        <taxon>Mytilida</taxon>
        <taxon>Mytiloidea</taxon>
        <taxon>Mytilidae</taxon>
        <taxon>Mytilinae</taxon>
        <taxon>Mytilus</taxon>
    </lineage>
</organism>
<feature type="region of interest" description="Disordered" evidence="1">
    <location>
        <begin position="63"/>
        <end position="196"/>
    </location>
</feature>
<reference evidence="3" key="1">
    <citation type="submission" date="2018-11" db="EMBL/GenBank/DDBJ databases">
        <authorList>
            <person name="Alioto T."/>
            <person name="Alioto T."/>
        </authorList>
    </citation>
    <scope>NUCLEOTIDE SEQUENCE</scope>
</reference>
<evidence type="ECO:0000256" key="1">
    <source>
        <dbReference type="SAM" id="MobiDB-lite"/>
    </source>
</evidence>
<dbReference type="Proteomes" id="UP000596742">
    <property type="component" value="Unassembled WGS sequence"/>
</dbReference>
<dbReference type="OrthoDB" id="10525950at2759"/>
<dbReference type="EMBL" id="UYJE01001983">
    <property type="protein sequence ID" value="VDI06827.1"/>
    <property type="molecule type" value="Genomic_DNA"/>
</dbReference>
<keyword evidence="4" id="KW-1185">Reference proteome</keyword>
<feature type="compositionally biased region" description="Polar residues" evidence="1">
    <location>
        <begin position="93"/>
        <end position="110"/>
    </location>
</feature>
<name>A0A8B6CKY9_MYTGA</name>
<feature type="compositionally biased region" description="Low complexity" evidence="1">
    <location>
        <begin position="135"/>
        <end position="154"/>
    </location>
</feature>
<feature type="signal peptide" evidence="2">
    <location>
        <begin position="1"/>
        <end position="19"/>
    </location>
</feature>
<feature type="compositionally biased region" description="Low complexity" evidence="1">
    <location>
        <begin position="74"/>
        <end position="83"/>
    </location>
</feature>